<dbReference type="InterPro" id="IPR029045">
    <property type="entry name" value="ClpP/crotonase-like_dom_sf"/>
</dbReference>
<evidence type="ECO:0000313" key="8">
    <source>
        <dbReference type="Proteomes" id="UP000031627"/>
    </source>
</evidence>
<reference evidence="7 8" key="2">
    <citation type="journal article" date="2014" name="Curr. Biol.">
        <title>Symbiont-Supplemented Maternal Investment Underpinning Host's Ecological Adaptation.</title>
        <authorList>
            <person name="Kaiwa N."/>
            <person name="Hosokawa T."/>
            <person name="Nikoh N."/>
            <person name="Tanahashi M."/>
            <person name="Moriyama M."/>
            <person name="Meng X.Y."/>
            <person name="Maeda T."/>
            <person name="Yamaguchi K."/>
            <person name="Shigenobu S."/>
            <person name="Ito M."/>
            <person name="Fukatsu T."/>
        </authorList>
    </citation>
    <scope>NUCLEOTIDE SEQUENCE [LARGE SCALE GENOMIC DNA]</scope>
    <source>
        <strain evidence="7 8">UwTKB</strain>
    </source>
</reference>
<dbReference type="HOGENOM" id="CLU_046540_1_1_6"/>
<evidence type="ECO:0000256" key="1">
    <source>
        <dbReference type="ARBA" id="ARBA00008683"/>
    </source>
</evidence>
<dbReference type="OrthoDB" id="9764363at2"/>
<reference evidence="8" key="1">
    <citation type="submission" date="2013-11" db="EMBL/GenBank/DDBJ databases">
        <title>Symbiont-containing voluminous jelly as an extraordinary maternal gift for overwintering insect nymphs.</title>
        <authorList>
            <person name="Kaiwa N."/>
            <person name="Hosokawa T."/>
            <person name="Nikoh N."/>
            <person name="Meng X.Y."/>
            <person name="Tanahashi M."/>
            <person name="Moriyama M."/>
            <person name="Maeda T."/>
            <person name="Yamaguchi K."/>
            <person name="Shigenobu S."/>
            <person name="Ito M."/>
            <person name="Fukatsu T."/>
        </authorList>
    </citation>
    <scope>NUCLEOTIDE SEQUENCE [LARGE SCALE GENOMIC DNA]</scope>
    <source>
        <strain evidence="8">UwTKB</strain>
    </source>
</reference>
<keyword evidence="5" id="KW-0812">Transmembrane</keyword>
<dbReference type="PANTHER" id="PTHR42987">
    <property type="entry name" value="PEPTIDASE S49"/>
    <property type="match status" value="1"/>
</dbReference>
<dbReference type="STRING" id="1410383.TGUWTKB_6520"/>
<dbReference type="EMBL" id="AP014521">
    <property type="protein sequence ID" value="BAP58871.1"/>
    <property type="molecule type" value="Genomic_DNA"/>
</dbReference>
<dbReference type="GO" id="GO:0006508">
    <property type="term" value="P:proteolysis"/>
    <property type="evidence" value="ECO:0007669"/>
    <property type="project" value="UniProtKB-KW"/>
</dbReference>
<evidence type="ECO:0000259" key="6">
    <source>
        <dbReference type="Pfam" id="PF01343"/>
    </source>
</evidence>
<keyword evidence="5" id="KW-1133">Transmembrane helix</keyword>
<feature type="transmembrane region" description="Helical" evidence="5">
    <location>
        <begin position="33"/>
        <end position="52"/>
    </location>
</feature>
<evidence type="ECO:0000256" key="5">
    <source>
        <dbReference type="SAM" id="Phobius"/>
    </source>
</evidence>
<keyword evidence="4" id="KW-0720">Serine protease</keyword>
<evidence type="ECO:0000256" key="4">
    <source>
        <dbReference type="ARBA" id="ARBA00022825"/>
    </source>
</evidence>
<evidence type="ECO:0000256" key="2">
    <source>
        <dbReference type="ARBA" id="ARBA00022670"/>
    </source>
</evidence>
<evidence type="ECO:0000256" key="3">
    <source>
        <dbReference type="ARBA" id="ARBA00022801"/>
    </source>
</evidence>
<dbReference type="Gene3D" id="3.90.226.10">
    <property type="entry name" value="2-enoyl-CoA Hydratase, Chain A, domain 1"/>
    <property type="match status" value="1"/>
</dbReference>
<sequence length="318" mass="36268">MIEKKNIFWERELVQKILFSLHREQMKERKLKIILKILRISFFIAIASFFIFKFSSVRKHLNFQNKPSPHVAYINIQDEISSGTLSDTDHIVPCIKNAFDNPYVKAIILRINSPGGSPVQSGRIYSAIQFEKKLHPEKKIYSVIDEMGLSGAYYIASITDKIYADNASLIGSIGVISSSFGFSSFMEKIGVERRSITAGKNKDFLDPFLPLNKNSEIFWKKVLDNTHQQFIYAVKKGRGKRLKNDSDLFSGLIWNGEQAKKIGLIDGIGSIESVARDEIKETNLVDYSPEIGVLHEIGHRIKMQIIKNIHQLMSIKIF</sequence>
<dbReference type="Pfam" id="PF01343">
    <property type="entry name" value="Peptidase_S49"/>
    <property type="match status" value="1"/>
</dbReference>
<comment type="similarity">
    <text evidence="1">Belongs to the peptidase S49 family.</text>
</comment>
<dbReference type="Gene3D" id="6.20.330.10">
    <property type="match status" value="1"/>
</dbReference>
<dbReference type="PANTHER" id="PTHR42987:SF8">
    <property type="entry name" value="PROTEINASE"/>
    <property type="match status" value="1"/>
</dbReference>
<dbReference type="KEGG" id="sbw:TGUWTKB_6520"/>
<dbReference type="AlphaFoldDB" id="A0A090BWM6"/>
<keyword evidence="2" id="KW-0645">Protease</keyword>
<gene>
    <name evidence="7" type="primary">sppA</name>
    <name evidence="7" type="ORF">TGUWTKB_6520</name>
</gene>
<keyword evidence="3" id="KW-0378">Hydrolase</keyword>
<dbReference type="GO" id="GO:0008236">
    <property type="term" value="F:serine-type peptidase activity"/>
    <property type="evidence" value="ECO:0007669"/>
    <property type="project" value="UniProtKB-KW"/>
</dbReference>
<dbReference type="SUPFAM" id="SSF52096">
    <property type="entry name" value="ClpP/crotonase"/>
    <property type="match status" value="1"/>
</dbReference>
<dbReference type="InterPro" id="IPR002142">
    <property type="entry name" value="Peptidase_S49"/>
</dbReference>
<evidence type="ECO:0000313" key="7">
    <source>
        <dbReference type="EMBL" id="BAP58871.1"/>
    </source>
</evidence>
<protein>
    <submittedName>
        <fullName evidence="7">Signal peptide peptidase SppA domain protein</fullName>
    </submittedName>
</protein>
<keyword evidence="8" id="KW-1185">Reference proteome</keyword>
<dbReference type="InterPro" id="IPR047272">
    <property type="entry name" value="S49_SppA_C"/>
</dbReference>
<proteinExistence type="inferred from homology"/>
<dbReference type="CDD" id="cd07023">
    <property type="entry name" value="S49_Sppa_N_C"/>
    <property type="match status" value="1"/>
</dbReference>
<accession>A0A090BWM6</accession>
<dbReference type="Proteomes" id="UP000031627">
    <property type="component" value="Chromosome"/>
</dbReference>
<feature type="domain" description="Peptidase S49" evidence="6">
    <location>
        <begin position="135"/>
        <end position="277"/>
    </location>
</feature>
<name>A0A090BWM6_9ENTR</name>
<organism evidence="7 8">
    <name type="scientific">Candidatus Tachikawaea gelatinosa</name>
    <dbReference type="NCBI Taxonomy" id="1410383"/>
    <lineage>
        <taxon>Bacteria</taxon>
        <taxon>Pseudomonadati</taxon>
        <taxon>Pseudomonadota</taxon>
        <taxon>Gammaproteobacteria</taxon>
        <taxon>Enterobacterales</taxon>
        <taxon>Enterobacteriaceae</taxon>
        <taxon>Candidatus Tachikawaea</taxon>
    </lineage>
</organism>
<keyword evidence="5" id="KW-0472">Membrane</keyword>
<dbReference type="RefSeq" id="WP_041063468.1">
    <property type="nucleotide sequence ID" value="NZ_AP014521.1"/>
</dbReference>